<dbReference type="EMBL" id="JAHRHJ020000009">
    <property type="protein sequence ID" value="KAH9303327.1"/>
    <property type="molecule type" value="Genomic_DNA"/>
</dbReference>
<evidence type="ECO:0000313" key="2">
    <source>
        <dbReference type="EMBL" id="KAH9303327.1"/>
    </source>
</evidence>
<name>A0AA38FIE8_TAXCH</name>
<accession>A0AA38FIE8</accession>
<comment type="caution">
    <text evidence="2">The sequence shown here is derived from an EMBL/GenBank/DDBJ whole genome shotgun (WGS) entry which is preliminary data.</text>
</comment>
<sequence length="196" mass="21578">MATRYGASSFSRTARSAFNSFRNSSASQSSRTPRRTRNLFENGSPSMNRRRLAETMIPLHNAAACAKLVTHLSVSSRSCRALASGFSHLMNHTLGIKQVVMAIKDEGSICSVIAKGRGLCYGNCWVEATSPNPFPSLTEKNQDNTCNRNRAEIGAEVCPTLHKSSGFLLPFVSVDARRPMLDKYGIYLISSEFYTK</sequence>
<feature type="compositionally biased region" description="Low complexity" evidence="1">
    <location>
        <begin position="21"/>
        <end position="31"/>
    </location>
</feature>
<dbReference type="AlphaFoldDB" id="A0AA38FIE8"/>
<organism evidence="2 3">
    <name type="scientific">Taxus chinensis</name>
    <name type="common">Chinese yew</name>
    <name type="synonym">Taxus wallichiana var. chinensis</name>
    <dbReference type="NCBI Taxonomy" id="29808"/>
    <lineage>
        <taxon>Eukaryota</taxon>
        <taxon>Viridiplantae</taxon>
        <taxon>Streptophyta</taxon>
        <taxon>Embryophyta</taxon>
        <taxon>Tracheophyta</taxon>
        <taxon>Spermatophyta</taxon>
        <taxon>Pinopsida</taxon>
        <taxon>Pinidae</taxon>
        <taxon>Conifers II</taxon>
        <taxon>Cupressales</taxon>
        <taxon>Taxaceae</taxon>
        <taxon>Taxus</taxon>
    </lineage>
</organism>
<gene>
    <name evidence="2" type="ORF">KI387_014910</name>
</gene>
<feature type="region of interest" description="Disordered" evidence="1">
    <location>
        <begin position="21"/>
        <end position="46"/>
    </location>
</feature>
<evidence type="ECO:0000313" key="3">
    <source>
        <dbReference type="Proteomes" id="UP000824469"/>
    </source>
</evidence>
<keyword evidence="3" id="KW-1185">Reference proteome</keyword>
<evidence type="ECO:0000256" key="1">
    <source>
        <dbReference type="SAM" id="MobiDB-lite"/>
    </source>
</evidence>
<dbReference type="Proteomes" id="UP000824469">
    <property type="component" value="Unassembled WGS sequence"/>
</dbReference>
<reference evidence="2 3" key="1">
    <citation type="journal article" date="2021" name="Nat. Plants">
        <title>The Taxus genome provides insights into paclitaxel biosynthesis.</title>
        <authorList>
            <person name="Xiong X."/>
            <person name="Gou J."/>
            <person name="Liao Q."/>
            <person name="Li Y."/>
            <person name="Zhou Q."/>
            <person name="Bi G."/>
            <person name="Li C."/>
            <person name="Du R."/>
            <person name="Wang X."/>
            <person name="Sun T."/>
            <person name="Guo L."/>
            <person name="Liang H."/>
            <person name="Lu P."/>
            <person name="Wu Y."/>
            <person name="Zhang Z."/>
            <person name="Ro D.K."/>
            <person name="Shang Y."/>
            <person name="Huang S."/>
            <person name="Yan J."/>
        </authorList>
    </citation>
    <scope>NUCLEOTIDE SEQUENCE [LARGE SCALE GENOMIC DNA]</scope>
    <source>
        <strain evidence="2">Ta-2019</strain>
    </source>
</reference>
<protein>
    <submittedName>
        <fullName evidence="2">Uncharacterized protein</fullName>
    </submittedName>
</protein>
<proteinExistence type="predicted"/>